<feature type="transmembrane region" description="Helical" evidence="1">
    <location>
        <begin position="40"/>
        <end position="59"/>
    </location>
</feature>
<dbReference type="RefSeq" id="WP_378411499.1">
    <property type="nucleotide sequence ID" value="NZ_JBHSMY010000156.1"/>
</dbReference>
<accession>A0ABT8RGA0</accession>
<organism evidence="2 3">
    <name type="scientific">Rhodocytophaga aerolata</name>
    <dbReference type="NCBI Taxonomy" id="455078"/>
    <lineage>
        <taxon>Bacteria</taxon>
        <taxon>Pseudomonadati</taxon>
        <taxon>Bacteroidota</taxon>
        <taxon>Cytophagia</taxon>
        <taxon>Cytophagales</taxon>
        <taxon>Rhodocytophagaceae</taxon>
        <taxon>Rhodocytophaga</taxon>
    </lineage>
</organism>
<comment type="caution">
    <text evidence="2">The sequence shown here is derived from an EMBL/GenBank/DDBJ whole genome shotgun (WGS) entry which is preliminary data.</text>
</comment>
<sequence length="122" mass="13794">MNTKIVMSICAGVLGVMGILLSFLPQEMASYLGLVDTNPILLQLLGALYVSFAMINWTGKANVLGGYLRKTHYAWKLYPLCYWHARPPEMGDAGDTFHRLASNYPPLFTICHCIWLYFIYTP</sequence>
<feature type="transmembrane region" description="Helical" evidence="1">
    <location>
        <begin position="5"/>
        <end position="24"/>
    </location>
</feature>
<name>A0ABT8RGA0_9BACT</name>
<gene>
    <name evidence="2" type="ORF">Q0590_32945</name>
</gene>
<evidence type="ECO:0000313" key="3">
    <source>
        <dbReference type="Proteomes" id="UP001168528"/>
    </source>
</evidence>
<evidence type="ECO:0000313" key="2">
    <source>
        <dbReference type="EMBL" id="MDO1451128.1"/>
    </source>
</evidence>
<keyword evidence="3" id="KW-1185">Reference proteome</keyword>
<proteinExistence type="predicted"/>
<dbReference type="Proteomes" id="UP001168528">
    <property type="component" value="Unassembled WGS sequence"/>
</dbReference>
<reference evidence="2" key="1">
    <citation type="submission" date="2023-07" db="EMBL/GenBank/DDBJ databases">
        <title>The genome sequence of Rhodocytophaga aerolata KACC 12507.</title>
        <authorList>
            <person name="Zhang X."/>
        </authorList>
    </citation>
    <scope>NUCLEOTIDE SEQUENCE</scope>
    <source>
        <strain evidence="2">KACC 12507</strain>
    </source>
</reference>
<evidence type="ECO:0000256" key="1">
    <source>
        <dbReference type="SAM" id="Phobius"/>
    </source>
</evidence>
<dbReference type="EMBL" id="JAUKPO010000043">
    <property type="protein sequence ID" value="MDO1451128.1"/>
    <property type="molecule type" value="Genomic_DNA"/>
</dbReference>
<keyword evidence="1" id="KW-0812">Transmembrane</keyword>
<keyword evidence="1" id="KW-1133">Transmembrane helix</keyword>
<protein>
    <submittedName>
        <fullName evidence="2">Uncharacterized protein</fullName>
    </submittedName>
</protein>
<keyword evidence="1" id="KW-0472">Membrane</keyword>